<keyword evidence="7" id="KW-1185">Reference proteome</keyword>
<keyword evidence="2" id="KW-0229">DNA integration</keyword>
<keyword evidence="3" id="KW-0238">DNA-binding</keyword>
<sequence>MLADLVESYIEMRRACGFAFKSEGSYLLSFAAFSDSVSVNHVRNETALAWAAQGKSVHQRARRLGHIRRFARYARAEDMRHEVPAAVFGSEKGPRPVPYILSEDAVQKIIHAALQHGSHPLRGKTYGTLFGLLACTGLRLSEAIRLLYEDITPDGLLIRNTKFRKSRVVPIHETCRSALNSYIEQRRSYAPFDNHVFVSVWRRPLGVKAVEMAFDFAAKEAGLPCTPERPRPTPQSLRHTFAVRALEKCPDGRDRITKHMVALSTYLGHGNVTHTYWYLEATPDLLRGIANCSESFFAGEML</sequence>
<proteinExistence type="inferred from homology"/>
<feature type="domain" description="Tyr recombinase" evidence="5">
    <location>
        <begin position="96"/>
        <end position="291"/>
    </location>
</feature>
<organism evidence="6 7">
    <name type="scientific">Paraburkholderia caribensis</name>
    <dbReference type="NCBI Taxonomy" id="75105"/>
    <lineage>
        <taxon>Bacteria</taxon>
        <taxon>Pseudomonadati</taxon>
        <taxon>Pseudomonadota</taxon>
        <taxon>Betaproteobacteria</taxon>
        <taxon>Burkholderiales</taxon>
        <taxon>Burkholderiaceae</taxon>
        <taxon>Paraburkholderia</taxon>
    </lineage>
</organism>
<dbReference type="EMBL" id="JAYLVJ010000129">
    <property type="protein sequence ID" value="MEO1760274.1"/>
    <property type="molecule type" value="Genomic_DNA"/>
</dbReference>
<gene>
    <name evidence="6" type="ORF">VOI32_41285</name>
</gene>
<evidence type="ECO:0000256" key="4">
    <source>
        <dbReference type="ARBA" id="ARBA00023172"/>
    </source>
</evidence>
<evidence type="ECO:0000313" key="6">
    <source>
        <dbReference type="EMBL" id="MEO1760274.1"/>
    </source>
</evidence>
<accession>A0ABV0EA28</accession>
<dbReference type="RefSeq" id="WP_146174512.1">
    <property type="nucleotide sequence ID" value="NZ_JAKUCO010000152.1"/>
</dbReference>
<comment type="similarity">
    <text evidence="1">Belongs to the 'phage' integrase family.</text>
</comment>
<dbReference type="InterPro" id="IPR011010">
    <property type="entry name" value="DNA_brk_join_enz"/>
</dbReference>
<reference evidence="6 7" key="1">
    <citation type="submission" date="2024-01" db="EMBL/GenBank/DDBJ databases">
        <title>The diversity of rhizobia nodulating Mimosa spp. in eleven states of Brazil covering several biomes is determined by host plant, location, and edaphic factors.</title>
        <authorList>
            <person name="Rouws L."/>
            <person name="Barauna A."/>
            <person name="Beukes C."/>
            <person name="De Faria S.M."/>
            <person name="Gross E."/>
            <person name="Dos Reis Junior F.B."/>
            <person name="Simon M."/>
            <person name="Maluk M."/>
            <person name="Odee D.W."/>
            <person name="Kenicer G."/>
            <person name="Young J.P.W."/>
            <person name="Reis V.M."/>
            <person name="Zilli J."/>
            <person name="James E.K."/>
        </authorList>
    </citation>
    <scope>NUCLEOTIDE SEQUENCE [LARGE SCALE GENOMIC DNA]</scope>
    <source>
        <strain evidence="6 7">JHI1651</strain>
    </source>
</reference>
<evidence type="ECO:0000256" key="3">
    <source>
        <dbReference type="ARBA" id="ARBA00023125"/>
    </source>
</evidence>
<dbReference type="Gene3D" id="1.10.443.10">
    <property type="entry name" value="Intergrase catalytic core"/>
    <property type="match status" value="1"/>
</dbReference>
<dbReference type="InterPro" id="IPR013762">
    <property type="entry name" value="Integrase-like_cat_sf"/>
</dbReference>
<name>A0ABV0EA28_9BURK</name>
<dbReference type="Pfam" id="PF00589">
    <property type="entry name" value="Phage_integrase"/>
    <property type="match status" value="1"/>
</dbReference>
<protein>
    <submittedName>
        <fullName evidence="6">Tyrosine-type recombinase/integrase</fullName>
    </submittedName>
</protein>
<keyword evidence="4" id="KW-0233">DNA recombination</keyword>
<dbReference type="InterPro" id="IPR050090">
    <property type="entry name" value="Tyrosine_recombinase_XerCD"/>
</dbReference>
<dbReference type="SUPFAM" id="SSF56349">
    <property type="entry name" value="DNA breaking-rejoining enzymes"/>
    <property type="match status" value="1"/>
</dbReference>
<evidence type="ECO:0000256" key="2">
    <source>
        <dbReference type="ARBA" id="ARBA00022908"/>
    </source>
</evidence>
<dbReference type="Proteomes" id="UP001462961">
    <property type="component" value="Unassembled WGS sequence"/>
</dbReference>
<dbReference type="PANTHER" id="PTHR30349:SF41">
    <property type="entry name" value="INTEGRASE_RECOMBINASE PROTEIN MJ0367-RELATED"/>
    <property type="match status" value="1"/>
</dbReference>
<dbReference type="PROSITE" id="PS51898">
    <property type="entry name" value="TYR_RECOMBINASE"/>
    <property type="match status" value="1"/>
</dbReference>
<evidence type="ECO:0000259" key="5">
    <source>
        <dbReference type="PROSITE" id="PS51898"/>
    </source>
</evidence>
<dbReference type="PANTHER" id="PTHR30349">
    <property type="entry name" value="PHAGE INTEGRASE-RELATED"/>
    <property type="match status" value="1"/>
</dbReference>
<dbReference type="InterPro" id="IPR002104">
    <property type="entry name" value="Integrase_catalytic"/>
</dbReference>
<evidence type="ECO:0000313" key="7">
    <source>
        <dbReference type="Proteomes" id="UP001462961"/>
    </source>
</evidence>
<evidence type="ECO:0000256" key="1">
    <source>
        <dbReference type="ARBA" id="ARBA00008857"/>
    </source>
</evidence>
<comment type="caution">
    <text evidence="6">The sequence shown here is derived from an EMBL/GenBank/DDBJ whole genome shotgun (WGS) entry which is preliminary data.</text>
</comment>